<comment type="subcellular location">
    <subcellularLocation>
        <location evidence="1">Cytoplasm</location>
    </subcellularLocation>
</comment>
<feature type="transmembrane region" description="Helical" evidence="9">
    <location>
        <begin position="121"/>
        <end position="141"/>
    </location>
</feature>
<keyword evidence="9" id="KW-0812">Transmembrane</keyword>
<dbReference type="GO" id="GO:0005737">
    <property type="term" value="C:cytoplasm"/>
    <property type="evidence" value="ECO:0007669"/>
    <property type="project" value="UniProtKB-SubCell"/>
</dbReference>
<feature type="transmembrane region" description="Helical" evidence="9">
    <location>
        <begin position="346"/>
        <end position="366"/>
    </location>
</feature>
<dbReference type="PANTHER" id="PTHR45008:SF1">
    <property type="entry name" value="PTS SYSTEM GLUCOSE-SPECIFIC EIIA COMPONENT"/>
    <property type="match status" value="1"/>
</dbReference>
<dbReference type="NCBIfam" id="TIGR00792">
    <property type="entry name" value="gph"/>
    <property type="match status" value="1"/>
</dbReference>
<dbReference type="STRING" id="1144300.PS3_18158"/>
<evidence type="ECO:0000313" key="12">
    <source>
        <dbReference type="Proteomes" id="UP000004567"/>
    </source>
</evidence>
<dbReference type="EMBL" id="AICN01000062">
    <property type="protein sequence ID" value="EHS85577.1"/>
    <property type="molecule type" value="Genomic_DNA"/>
</dbReference>
<feature type="transmembrane region" description="Helical" evidence="9">
    <location>
        <begin position="25"/>
        <end position="48"/>
    </location>
</feature>
<dbReference type="InterPro" id="IPR036259">
    <property type="entry name" value="MFS_trans_sf"/>
</dbReference>
<evidence type="ECO:0000313" key="11">
    <source>
        <dbReference type="EMBL" id="EHS85577.1"/>
    </source>
</evidence>
<name>H4GKC5_9LACO</name>
<dbReference type="SUPFAM" id="SSF103473">
    <property type="entry name" value="MFS general substrate transporter"/>
    <property type="match status" value="1"/>
</dbReference>
<evidence type="ECO:0000256" key="4">
    <source>
        <dbReference type="ARBA" id="ARBA00022553"/>
    </source>
</evidence>
<keyword evidence="3" id="KW-0813">Transport</keyword>
<feature type="domain" description="PTS EIIA type-1" evidence="10">
    <location>
        <begin position="505"/>
        <end position="611"/>
    </location>
</feature>
<protein>
    <submittedName>
        <fullName evidence="11">Lactose transport protein</fullName>
    </submittedName>
</protein>
<feature type="transmembrane region" description="Helical" evidence="9">
    <location>
        <begin position="93"/>
        <end position="114"/>
    </location>
</feature>
<feature type="transmembrane region" description="Helical" evidence="9">
    <location>
        <begin position="256"/>
        <end position="279"/>
    </location>
</feature>
<evidence type="ECO:0000256" key="2">
    <source>
        <dbReference type="ARBA" id="ARBA00007724"/>
    </source>
</evidence>
<dbReference type="SUPFAM" id="SSF51261">
    <property type="entry name" value="Duplicated hybrid motif"/>
    <property type="match status" value="1"/>
</dbReference>
<dbReference type="GO" id="GO:0006814">
    <property type="term" value="P:sodium ion transport"/>
    <property type="evidence" value="ECO:0007669"/>
    <property type="project" value="InterPro"/>
</dbReference>
<evidence type="ECO:0000256" key="3">
    <source>
        <dbReference type="ARBA" id="ARBA00022448"/>
    </source>
</evidence>
<dbReference type="AlphaFoldDB" id="H4GKC5"/>
<evidence type="ECO:0000256" key="8">
    <source>
        <dbReference type="ARBA" id="ARBA00022777"/>
    </source>
</evidence>
<feature type="transmembrane region" description="Helical" evidence="9">
    <location>
        <begin position="434"/>
        <end position="451"/>
    </location>
</feature>
<dbReference type="OrthoDB" id="9764596at2"/>
<dbReference type="GO" id="GO:0016301">
    <property type="term" value="F:kinase activity"/>
    <property type="evidence" value="ECO:0007669"/>
    <property type="project" value="UniProtKB-KW"/>
</dbReference>
<feature type="transmembrane region" description="Helical" evidence="9">
    <location>
        <begin position="291"/>
        <end position="309"/>
    </location>
</feature>
<dbReference type="Pfam" id="PF13347">
    <property type="entry name" value="MFS_2"/>
    <property type="match status" value="1"/>
</dbReference>
<keyword evidence="8" id="KW-0418">Kinase</keyword>
<reference evidence="11 12" key="1">
    <citation type="journal article" date="2013" name="Genome Announc.">
        <title>Genome Sequence of Lactobacillus gastricus PS3, a Strain Isolated from Human Milk.</title>
        <authorList>
            <person name="Martin V."/>
            <person name="Cardenas N."/>
            <person name="Jimenez E."/>
            <person name="Maldonado A."/>
            <person name="Rodriguez J.M."/>
            <person name="Fernandez L."/>
        </authorList>
    </citation>
    <scope>NUCLEOTIDE SEQUENCE [LARGE SCALE GENOMIC DNA]</scope>
    <source>
        <strain evidence="11 12">PS3</strain>
    </source>
</reference>
<dbReference type="PROSITE" id="PS00371">
    <property type="entry name" value="PTS_EIIA_TYPE_1_HIS"/>
    <property type="match status" value="1"/>
</dbReference>
<keyword evidence="9" id="KW-1133">Transmembrane helix</keyword>
<dbReference type="InterPro" id="IPR001127">
    <property type="entry name" value="PTS_EIIA_1_perm"/>
</dbReference>
<dbReference type="Pfam" id="PF00358">
    <property type="entry name" value="PTS_EIIA_1"/>
    <property type="match status" value="1"/>
</dbReference>
<dbReference type="PANTHER" id="PTHR45008">
    <property type="entry name" value="PTS SYSTEM GLUCOSE-SPECIFIC EIIA COMPONENT"/>
    <property type="match status" value="1"/>
</dbReference>
<dbReference type="Gene3D" id="2.70.70.10">
    <property type="entry name" value="Glucose Permease (Domain IIA)"/>
    <property type="match status" value="1"/>
</dbReference>
<feature type="transmembrane region" description="Helical" evidence="9">
    <location>
        <begin position="321"/>
        <end position="339"/>
    </location>
</feature>
<dbReference type="InterPro" id="IPR011055">
    <property type="entry name" value="Dup_hybrid_motif"/>
</dbReference>
<dbReference type="InterPro" id="IPR050890">
    <property type="entry name" value="PTS_EIIA_component"/>
</dbReference>
<gene>
    <name evidence="11" type="ORF">PS3_18158</name>
</gene>
<keyword evidence="5" id="KW-0762">Sugar transport</keyword>
<feature type="transmembrane region" description="Helical" evidence="9">
    <location>
        <begin position="173"/>
        <end position="192"/>
    </location>
</feature>
<dbReference type="Gene3D" id="1.20.1250.20">
    <property type="entry name" value="MFS general substrate transporter like domains"/>
    <property type="match status" value="1"/>
</dbReference>
<feature type="transmembrane region" description="Helical" evidence="9">
    <location>
        <begin position="403"/>
        <end position="422"/>
    </location>
</feature>
<sequence length="638" mass="70320">MTNSNAPSKHLFSKFSFAMGNFGHAAFYGALSNYFIVYVTSVMFVGVSSRIADKLIGLITGLIVLIRILEIFINPLLGNIVDNTHSRWGKFKPWILSGTIISSVLLIALFAGLFGLIKVNWILYAIVFVIVFVVMDIFYSFSDVSYWGMVPALSEDSAERGVYTSLGTFTGAIGWNGLTIIVVPVVTYFTYLTTSKHEQGAPGWFAFAVIISLLAIVCATLVTIGTHEKDNLLRRSAQQKTTIKDVISALAHNDQLLWTCLAYFMYSLANTITTGVLYYFFKFVLGKPGTYWIVGMAAMIISFCTSPLYPVLNRFIPRKWLYTLGMVCMMIAYLIFIFFHDNLTLLVIGLVLYYFTFAQLVSILTMTDSIEYGQLKNGERNEAVILSIRPLIDNLTGAFSNGLVGYIAIAAGMTGAATAADMTAKNIATFNSPAFYIPFALSILSLVIFLTKVKLSEKAHAEIVDELTLKLAAGQSNLTDDQPTNSKPASTKVFAPVDGNLIPMDQVKVNGQPFPGTGFAIRPSDGHIYAPFDGRIVFTFSSKHLIGLVSDQGLEAIIHIGIDTVNLNGQGFVSHYSDGQTIQAGDLLMDFDRELINQNHYDDTVIMFFTKPQQLLPLASINERPINHGDLIEQVQNK</sequence>
<keyword evidence="6" id="KW-0808">Transferase</keyword>
<feature type="transmembrane region" description="Helical" evidence="9">
    <location>
        <begin position="55"/>
        <end position="73"/>
    </location>
</feature>
<feature type="transmembrane region" description="Helical" evidence="9">
    <location>
        <begin position="204"/>
        <end position="224"/>
    </location>
</feature>
<keyword evidence="7" id="KW-0598">Phosphotransferase system</keyword>
<evidence type="ECO:0000256" key="7">
    <source>
        <dbReference type="ARBA" id="ARBA00022683"/>
    </source>
</evidence>
<dbReference type="NCBIfam" id="TIGR00830">
    <property type="entry name" value="PTBA"/>
    <property type="match status" value="1"/>
</dbReference>
<comment type="caution">
    <text evidence="11">The sequence shown here is derived from an EMBL/GenBank/DDBJ whole genome shotgun (WGS) entry which is preliminary data.</text>
</comment>
<evidence type="ECO:0000259" key="10">
    <source>
        <dbReference type="PROSITE" id="PS51093"/>
    </source>
</evidence>
<evidence type="ECO:0000256" key="5">
    <source>
        <dbReference type="ARBA" id="ARBA00022597"/>
    </source>
</evidence>
<keyword evidence="9" id="KW-0472">Membrane</keyword>
<organism evidence="11 12">
    <name type="scientific">Limosilactobacillus gastricus PS3</name>
    <dbReference type="NCBI Taxonomy" id="1144300"/>
    <lineage>
        <taxon>Bacteria</taxon>
        <taxon>Bacillati</taxon>
        <taxon>Bacillota</taxon>
        <taxon>Bacilli</taxon>
        <taxon>Lactobacillales</taxon>
        <taxon>Lactobacillaceae</taxon>
        <taxon>Limosilactobacillus</taxon>
    </lineage>
</organism>
<dbReference type="GO" id="GO:0009401">
    <property type="term" value="P:phosphoenolpyruvate-dependent sugar phosphotransferase system"/>
    <property type="evidence" value="ECO:0007669"/>
    <property type="project" value="UniProtKB-KW"/>
</dbReference>
<dbReference type="PATRIC" id="fig|1144300.3.peg.1396"/>
<accession>H4GKC5</accession>
<keyword evidence="4" id="KW-0597">Phosphoprotein</keyword>
<dbReference type="CDD" id="cd17332">
    <property type="entry name" value="MFS_MelB_like"/>
    <property type="match status" value="1"/>
</dbReference>
<evidence type="ECO:0000256" key="1">
    <source>
        <dbReference type="ARBA" id="ARBA00004496"/>
    </source>
</evidence>
<evidence type="ECO:0000256" key="9">
    <source>
        <dbReference type="SAM" id="Phobius"/>
    </source>
</evidence>
<dbReference type="InterPro" id="IPR001927">
    <property type="entry name" value="Na/Gal_symport"/>
</dbReference>
<evidence type="ECO:0000256" key="6">
    <source>
        <dbReference type="ARBA" id="ARBA00022679"/>
    </source>
</evidence>
<dbReference type="GO" id="GO:0016020">
    <property type="term" value="C:membrane"/>
    <property type="evidence" value="ECO:0007669"/>
    <property type="project" value="InterPro"/>
</dbReference>
<dbReference type="PROSITE" id="PS51093">
    <property type="entry name" value="PTS_EIIA_TYPE_1"/>
    <property type="match status" value="1"/>
</dbReference>
<dbReference type="Proteomes" id="UP000004567">
    <property type="component" value="Unassembled WGS sequence"/>
</dbReference>
<dbReference type="RefSeq" id="WP_007122508.1">
    <property type="nucleotide sequence ID" value="NZ_AICN01000062.1"/>
</dbReference>
<proteinExistence type="inferred from homology"/>
<comment type="similarity">
    <text evidence="2">In the N-terminal section; belongs to the sodium:galactoside symporter (TC 2.A.2) family.</text>
</comment>